<accession>A0AAD6ZWJ2</accession>
<protein>
    <submittedName>
        <fullName evidence="2">Uncharacterized protein</fullName>
    </submittedName>
</protein>
<feature type="compositionally biased region" description="Polar residues" evidence="1">
    <location>
        <begin position="305"/>
        <end position="318"/>
    </location>
</feature>
<evidence type="ECO:0000313" key="2">
    <source>
        <dbReference type="EMBL" id="KAJ7343043.1"/>
    </source>
</evidence>
<feature type="region of interest" description="Disordered" evidence="1">
    <location>
        <begin position="297"/>
        <end position="343"/>
    </location>
</feature>
<dbReference type="EMBL" id="JARIHO010000024">
    <property type="protein sequence ID" value="KAJ7343043.1"/>
    <property type="molecule type" value="Genomic_DNA"/>
</dbReference>
<feature type="compositionally biased region" description="Pro residues" evidence="1">
    <location>
        <begin position="379"/>
        <end position="388"/>
    </location>
</feature>
<feature type="compositionally biased region" description="Low complexity" evidence="1">
    <location>
        <begin position="366"/>
        <end position="378"/>
    </location>
</feature>
<dbReference type="Proteomes" id="UP001218218">
    <property type="component" value="Unassembled WGS sequence"/>
</dbReference>
<sequence>MLDLPRRSVRNMGNPGQGTAFHELVVVPTFTPESARPYQVPSGDLIIHPQVPQGGIPAGPVAVSGASSSAQIDPSLLNADDNVEKRLLYIHVTLEWTERSGKSTRNNARSKKMHESKLVSTAVWCPPLGLHSFLSRSELMAMRTRMLLALLAVQECVYFGLAHHTGGKGGATVVLSDQDWQIVVQKLGAAMKASKRLDSISIIFNLDEMEGWKQCKRIHSPDAYELELTYGSRVPNTENCTPVQVALGGAIDEIKAVHSCVEHGGTCFIDGDLHHMEMNWFCLGMWGQAVLAGKCEPTDPPPQDLVTSWNGGTSSTLSKPKPRGRSEPNPVQQAASSSTSDTTNLLTTMVPVMAMMAQNMASNISAPAPAAPASASRSPVPPSSPPPAIEDDLDVFMDAFRQAKNIADTRIDNTKDQLRDASYTPDIICEPSVTSERLRELTGFVEGEVHRLKKFSRQWSGKMEGKRARRGISF</sequence>
<reference evidence="2" key="1">
    <citation type="submission" date="2023-03" db="EMBL/GenBank/DDBJ databases">
        <title>Massive genome expansion in bonnet fungi (Mycena s.s.) driven by repeated elements and novel gene families across ecological guilds.</title>
        <authorList>
            <consortium name="Lawrence Berkeley National Laboratory"/>
            <person name="Harder C.B."/>
            <person name="Miyauchi S."/>
            <person name="Viragh M."/>
            <person name="Kuo A."/>
            <person name="Thoen E."/>
            <person name="Andreopoulos B."/>
            <person name="Lu D."/>
            <person name="Skrede I."/>
            <person name="Drula E."/>
            <person name="Henrissat B."/>
            <person name="Morin E."/>
            <person name="Kohler A."/>
            <person name="Barry K."/>
            <person name="LaButti K."/>
            <person name="Morin E."/>
            <person name="Salamov A."/>
            <person name="Lipzen A."/>
            <person name="Mereny Z."/>
            <person name="Hegedus B."/>
            <person name="Baldrian P."/>
            <person name="Stursova M."/>
            <person name="Weitz H."/>
            <person name="Taylor A."/>
            <person name="Grigoriev I.V."/>
            <person name="Nagy L.G."/>
            <person name="Martin F."/>
            <person name="Kauserud H."/>
        </authorList>
    </citation>
    <scope>NUCLEOTIDE SEQUENCE</scope>
    <source>
        <strain evidence="2">CBHHK002</strain>
    </source>
</reference>
<dbReference type="AlphaFoldDB" id="A0AAD6ZWJ2"/>
<feature type="region of interest" description="Disordered" evidence="1">
    <location>
        <begin position="366"/>
        <end position="391"/>
    </location>
</feature>
<gene>
    <name evidence="2" type="ORF">DFH08DRAFT_963056</name>
</gene>
<organism evidence="2 3">
    <name type="scientific">Mycena albidolilacea</name>
    <dbReference type="NCBI Taxonomy" id="1033008"/>
    <lineage>
        <taxon>Eukaryota</taxon>
        <taxon>Fungi</taxon>
        <taxon>Dikarya</taxon>
        <taxon>Basidiomycota</taxon>
        <taxon>Agaricomycotina</taxon>
        <taxon>Agaricomycetes</taxon>
        <taxon>Agaricomycetidae</taxon>
        <taxon>Agaricales</taxon>
        <taxon>Marasmiineae</taxon>
        <taxon>Mycenaceae</taxon>
        <taxon>Mycena</taxon>
    </lineage>
</organism>
<evidence type="ECO:0000256" key="1">
    <source>
        <dbReference type="SAM" id="MobiDB-lite"/>
    </source>
</evidence>
<comment type="caution">
    <text evidence="2">The sequence shown here is derived from an EMBL/GenBank/DDBJ whole genome shotgun (WGS) entry which is preliminary data.</text>
</comment>
<evidence type="ECO:0000313" key="3">
    <source>
        <dbReference type="Proteomes" id="UP001218218"/>
    </source>
</evidence>
<proteinExistence type="predicted"/>
<name>A0AAD6ZWJ2_9AGAR</name>
<keyword evidence="3" id="KW-1185">Reference proteome</keyword>